<evidence type="ECO:0000256" key="5">
    <source>
        <dbReference type="ARBA" id="ARBA00023136"/>
    </source>
</evidence>
<dbReference type="PANTHER" id="PTHR11679">
    <property type="entry name" value="VESICLE PROTEIN SORTING-ASSOCIATED"/>
    <property type="match status" value="1"/>
</dbReference>
<dbReference type="GO" id="GO:0016192">
    <property type="term" value="P:vesicle-mediated transport"/>
    <property type="evidence" value="ECO:0007669"/>
    <property type="project" value="InterPro"/>
</dbReference>
<dbReference type="EMBL" id="KZ996250">
    <property type="protein sequence ID" value="RKO89161.1"/>
    <property type="molecule type" value="Genomic_DNA"/>
</dbReference>
<evidence type="ECO:0000256" key="3">
    <source>
        <dbReference type="ARBA" id="ARBA00022448"/>
    </source>
</evidence>
<dbReference type="FunFam" id="3.90.830.10:FF:000002">
    <property type="entry name" value="Vacuolar protein sorting-associated protein 45"/>
    <property type="match status" value="1"/>
</dbReference>
<dbReference type="OrthoDB" id="10266265at2759"/>
<evidence type="ECO:0000256" key="4">
    <source>
        <dbReference type="ARBA" id="ARBA00022927"/>
    </source>
</evidence>
<comment type="similarity">
    <text evidence="2">Belongs to the STXBP/unc-18/SEC1 family.</text>
</comment>
<feature type="region of interest" description="Disordered" evidence="7">
    <location>
        <begin position="558"/>
        <end position="577"/>
    </location>
</feature>
<dbReference type="Pfam" id="PF00995">
    <property type="entry name" value="Sec1"/>
    <property type="match status" value="1"/>
</dbReference>
<reference evidence="9" key="1">
    <citation type="journal article" date="2018" name="Nat. Microbiol.">
        <title>Leveraging single-cell genomics to expand the fungal tree of life.</title>
        <authorList>
            <person name="Ahrendt S.R."/>
            <person name="Quandt C.A."/>
            <person name="Ciobanu D."/>
            <person name="Clum A."/>
            <person name="Salamov A."/>
            <person name="Andreopoulos B."/>
            <person name="Cheng J.F."/>
            <person name="Woyke T."/>
            <person name="Pelin A."/>
            <person name="Henrissat B."/>
            <person name="Reynolds N.K."/>
            <person name="Benny G.L."/>
            <person name="Smith M.E."/>
            <person name="James T.Y."/>
            <person name="Grigoriev I.V."/>
        </authorList>
    </citation>
    <scope>NUCLEOTIDE SEQUENCE [LARGE SCALE GENOMIC DNA]</scope>
</reference>
<evidence type="ECO:0000256" key="7">
    <source>
        <dbReference type="SAM" id="MobiDB-lite"/>
    </source>
</evidence>
<dbReference type="InterPro" id="IPR001619">
    <property type="entry name" value="Sec1-like"/>
</dbReference>
<dbReference type="InterPro" id="IPR027482">
    <property type="entry name" value="Sec1-like_dom2"/>
</dbReference>
<dbReference type="InterPro" id="IPR043127">
    <property type="entry name" value="Sec-1-like_dom3a"/>
</dbReference>
<dbReference type="Gene3D" id="3.40.50.2060">
    <property type="match status" value="1"/>
</dbReference>
<dbReference type="GO" id="GO:0031410">
    <property type="term" value="C:cytoplasmic vesicle"/>
    <property type="evidence" value="ECO:0007669"/>
    <property type="project" value="UniProtKB-ARBA"/>
</dbReference>
<dbReference type="GO" id="GO:0015031">
    <property type="term" value="P:protein transport"/>
    <property type="evidence" value="ECO:0007669"/>
    <property type="project" value="UniProtKB-KW"/>
</dbReference>
<evidence type="ECO:0000313" key="8">
    <source>
        <dbReference type="EMBL" id="RKO89161.1"/>
    </source>
</evidence>
<keyword evidence="5" id="KW-0472">Membrane</keyword>
<dbReference type="Gene3D" id="1.25.40.60">
    <property type="match status" value="1"/>
</dbReference>
<gene>
    <name evidence="8" type="ORF">BDK51DRAFT_35841</name>
</gene>
<evidence type="ECO:0000256" key="6">
    <source>
        <dbReference type="ARBA" id="ARBA00073001"/>
    </source>
</evidence>
<comment type="subcellular location">
    <subcellularLocation>
        <location evidence="1">Endomembrane system</location>
        <topology evidence="1">Peripheral membrane protein</topology>
    </subcellularLocation>
</comment>
<dbReference type="Gene3D" id="3.90.830.10">
    <property type="entry name" value="Syntaxin Binding Protein 1, Chain A, domain 2"/>
    <property type="match status" value="1"/>
</dbReference>
<dbReference type="PIRSF" id="PIRSF005715">
    <property type="entry name" value="VPS45_Sec1"/>
    <property type="match status" value="1"/>
</dbReference>
<evidence type="ECO:0000256" key="2">
    <source>
        <dbReference type="ARBA" id="ARBA00009884"/>
    </source>
</evidence>
<dbReference type="Proteomes" id="UP000269721">
    <property type="component" value="Unassembled WGS sequence"/>
</dbReference>
<dbReference type="InterPro" id="IPR036045">
    <property type="entry name" value="Sec1-like_sf"/>
</dbReference>
<evidence type="ECO:0000256" key="1">
    <source>
        <dbReference type="ARBA" id="ARBA00004184"/>
    </source>
</evidence>
<feature type="compositionally biased region" description="Basic and acidic residues" evidence="7">
    <location>
        <begin position="568"/>
        <end position="577"/>
    </location>
</feature>
<dbReference type="InterPro" id="IPR043154">
    <property type="entry name" value="Sec-1-like_dom1"/>
</dbReference>
<organism evidence="8 9">
    <name type="scientific">Blyttiomyces helicus</name>
    <dbReference type="NCBI Taxonomy" id="388810"/>
    <lineage>
        <taxon>Eukaryota</taxon>
        <taxon>Fungi</taxon>
        <taxon>Fungi incertae sedis</taxon>
        <taxon>Chytridiomycota</taxon>
        <taxon>Chytridiomycota incertae sedis</taxon>
        <taxon>Chytridiomycetes</taxon>
        <taxon>Chytridiomycetes incertae sedis</taxon>
        <taxon>Blyttiomyces</taxon>
    </lineage>
</organism>
<dbReference type="SUPFAM" id="SSF56815">
    <property type="entry name" value="Sec1/munc18-like (SM) proteins"/>
    <property type="match status" value="1"/>
</dbReference>
<dbReference type="AlphaFoldDB" id="A0A4P9W9C8"/>
<dbReference type="GO" id="GO:0012505">
    <property type="term" value="C:endomembrane system"/>
    <property type="evidence" value="ECO:0007669"/>
    <property type="project" value="UniProtKB-SubCell"/>
</dbReference>
<protein>
    <recommendedName>
        <fullName evidence="6">Vacuolar protein sorting-associated protein 45</fullName>
    </recommendedName>
</protein>
<accession>A0A4P9W9C8</accession>
<name>A0A4P9W9C8_9FUNG</name>
<keyword evidence="4" id="KW-0653">Protein transport</keyword>
<dbReference type="Gene3D" id="3.40.50.1910">
    <property type="match status" value="1"/>
</dbReference>
<keyword evidence="3" id="KW-0813">Transport</keyword>
<sequence length="577" mass="65319">MDVIKSVQTYITKMFGEVNGMKVLLLDADTTPIISMVMTQSQLLSREVYLIDRADNKQREKLRHLKCICFLRPTGESIQALVEELREPCYGDYYLYFSNTLKKSALERLAEVDEQEVVREVQEHYADFLAVNPDLFSLSLAAPADPIFSENSATWDTRTLTRTAEGVLAALLALKKKPLVRYEKTSVLGKKLAAEIVYQIQQEGPLFDFRRTDTPPILLVMDRRNDPVTPLLNQWTYQAMVHELIGIQNARVDLSVVPDVRPELKEVVLSIDTDPFYKKNMFLNLGDLGMNIKTYVSEYQSKHRSTQSIESIADMKKFVEDYPEFRKLSGNVTKHVTLVGELSRLVGKQGLMEIGELEQGLAVAENHAADLKLLRQMIERTNIPEDSKVRLVLLYALRYERSQSNSIGALKELLLRSGVSEKKVGLVDLLLQYAGADQRVEDIFSNQDVFSRTKKVFEGLKGVENVYTQHTPRLVQVLQEMMKGKLKDQLYPFVEGGTRDKPQDIIVFMVGGATYAEAREVSKLNASTPGVRIILGGTTIHNSASFLREMSDSVARWTGKSSDTRSPLPERLRTVRT</sequence>
<keyword evidence="9" id="KW-1185">Reference proteome</keyword>
<proteinExistence type="inferred from homology"/>
<evidence type="ECO:0000313" key="9">
    <source>
        <dbReference type="Proteomes" id="UP000269721"/>
    </source>
</evidence>